<evidence type="ECO:0000313" key="3">
    <source>
        <dbReference type="Proteomes" id="UP000886653"/>
    </source>
</evidence>
<keyword evidence="1" id="KW-0812">Transmembrane</keyword>
<name>A0A9P6NGN5_9BASI</name>
<evidence type="ECO:0008006" key="4">
    <source>
        <dbReference type="Google" id="ProtNLM"/>
    </source>
</evidence>
<dbReference type="EMBL" id="MU167272">
    <property type="protein sequence ID" value="KAG0145679.1"/>
    <property type="molecule type" value="Genomic_DNA"/>
</dbReference>
<keyword evidence="3" id="KW-1185">Reference proteome</keyword>
<sequence>MGRVSRRPCIFLFLSGLIGAFRLYMFMKVQKSRTDETLYDRVDKKLDDPKDSPLFGKLRPLILAQKTVGGISSSSLLSQPTSRFGPSFFSFSSTREFCPTKNDNRASTIILRPSGILKNSEKRTAQMPTRKDEPLLTPLLNKPKSQIPMGFFTRLLSLVFSSEAFPSCSVYDIETSSFPADFGLDSNEGVAQDFHRPVFMFGLSSSAARLSEVLPLWKDWMGRDGETAEPGTPTSALILAPADDPPEQIQQTRSHIAKSSLNVDLEFVHTSRYQRRYFALVRWLWYTTKERTGAEEVDWYVLCDDDTYFLDIASARHGIPAVLDQYQSPKSVPYLVGSLSESSDQLRERGVIAYGGAGIFVSRELMRMMNLPGQWEACDEEFAELLGGDMMISWCATRAMKAISPSQIISLEPSLHQIDVKGAAHGIFQAGWEFASLHHFRSWFYFFPSTHTYGPHDENEIVSLIGFIARAIGASNWGRRFVWSLDNNDKPGEELLVICLGFSITKYDRGVIEMKDLDRVEETFESVNLTVPTRPRIIEGQGKRTFLIAEAQFLPSEISKGGLSKYYDVHRNPEIPVREVLRMRYIDSEGESLEIIWDPRSHENRLWSSVKP</sequence>
<protein>
    <recommendedName>
        <fullName evidence="4">Glycosyltransferase family 31 protein</fullName>
    </recommendedName>
</protein>
<dbReference type="OrthoDB" id="2187549at2759"/>
<keyword evidence="1" id="KW-0472">Membrane</keyword>
<accession>A0A9P6NGN5</accession>
<gene>
    <name evidence="2" type="ORF">CROQUDRAFT_671597</name>
</gene>
<dbReference type="Proteomes" id="UP000886653">
    <property type="component" value="Unassembled WGS sequence"/>
</dbReference>
<dbReference type="AlphaFoldDB" id="A0A9P6NGN5"/>
<reference evidence="2" key="1">
    <citation type="submission" date="2013-11" db="EMBL/GenBank/DDBJ databases">
        <title>Genome sequence of the fusiform rust pathogen reveals effectors for host alternation and coevolution with pine.</title>
        <authorList>
            <consortium name="DOE Joint Genome Institute"/>
            <person name="Smith K."/>
            <person name="Pendleton A."/>
            <person name="Kubisiak T."/>
            <person name="Anderson C."/>
            <person name="Salamov A."/>
            <person name="Aerts A."/>
            <person name="Riley R."/>
            <person name="Clum A."/>
            <person name="Lindquist E."/>
            <person name="Ence D."/>
            <person name="Campbell M."/>
            <person name="Kronenberg Z."/>
            <person name="Feau N."/>
            <person name="Dhillon B."/>
            <person name="Hamelin R."/>
            <person name="Burleigh J."/>
            <person name="Smith J."/>
            <person name="Yandell M."/>
            <person name="Nelson C."/>
            <person name="Grigoriev I."/>
            <person name="Davis J."/>
        </authorList>
    </citation>
    <scope>NUCLEOTIDE SEQUENCE</scope>
    <source>
        <strain evidence="2">G11</strain>
    </source>
</reference>
<dbReference type="Gene3D" id="3.90.550.50">
    <property type="match status" value="1"/>
</dbReference>
<dbReference type="InterPro" id="IPR006740">
    <property type="entry name" value="DUF604"/>
</dbReference>
<comment type="caution">
    <text evidence="2">The sequence shown here is derived from an EMBL/GenBank/DDBJ whole genome shotgun (WGS) entry which is preliminary data.</text>
</comment>
<proteinExistence type="predicted"/>
<keyword evidence="1" id="KW-1133">Transmembrane helix</keyword>
<evidence type="ECO:0000256" key="1">
    <source>
        <dbReference type="SAM" id="Phobius"/>
    </source>
</evidence>
<organism evidence="2 3">
    <name type="scientific">Cronartium quercuum f. sp. fusiforme G11</name>
    <dbReference type="NCBI Taxonomy" id="708437"/>
    <lineage>
        <taxon>Eukaryota</taxon>
        <taxon>Fungi</taxon>
        <taxon>Dikarya</taxon>
        <taxon>Basidiomycota</taxon>
        <taxon>Pucciniomycotina</taxon>
        <taxon>Pucciniomycetes</taxon>
        <taxon>Pucciniales</taxon>
        <taxon>Coleosporiaceae</taxon>
        <taxon>Cronartium</taxon>
    </lineage>
</organism>
<dbReference type="Pfam" id="PF04646">
    <property type="entry name" value="DUF604"/>
    <property type="match status" value="1"/>
</dbReference>
<feature type="transmembrane region" description="Helical" evidence="1">
    <location>
        <begin position="9"/>
        <end position="27"/>
    </location>
</feature>
<evidence type="ECO:0000313" key="2">
    <source>
        <dbReference type="EMBL" id="KAG0145679.1"/>
    </source>
</evidence>
<dbReference type="PANTHER" id="PTHR10811">
    <property type="entry name" value="FRINGE-RELATED"/>
    <property type="match status" value="1"/>
</dbReference>